<dbReference type="Gene3D" id="3.90.1530.30">
    <property type="match status" value="1"/>
</dbReference>
<dbReference type="PANTHER" id="PTHR33375">
    <property type="entry name" value="CHROMOSOME-PARTITIONING PROTEIN PARB-RELATED"/>
    <property type="match status" value="1"/>
</dbReference>
<dbReference type="SUPFAM" id="SSF110849">
    <property type="entry name" value="ParB/Sulfiredoxin"/>
    <property type="match status" value="1"/>
</dbReference>
<gene>
    <name evidence="3" type="ORF">CI1B_31930</name>
</gene>
<comment type="caution">
    <text evidence="3">The sequence shown here is derived from an EMBL/GenBank/DDBJ whole genome shotgun (WGS) entry which is preliminary data.</text>
</comment>
<dbReference type="SMART" id="SM00470">
    <property type="entry name" value="ParB"/>
    <property type="match status" value="1"/>
</dbReference>
<accession>A0A508T6L1</accession>
<feature type="region of interest" description="Disordered" evidence="1">
    <location>
        <begin position="1"/>
        <end position="24"/>
    </location>
</feature>
<dbReference type="EMBL" id="CAADFC020000011">
    <property type="protein sequence ID" value="VIO70539.1"/>
    <property type="molecule type" value="Genomic_DNA"/>
</dbReference>
<dbReference type="InterPro" id="IPR036086">
    <property type="entry name" value="ParB/Sulfiredoxin_sf"/>
</dbReference>
<evidence type="ECO:0000313" key="3">
    <source>
        <dbReference type="EMBL" id="VIO70539.1"/>
    </source>
</evidence>
<feature type="compositionally biased region" description="Basic residues" evidence="1">
    <location>
        <begin position="133"/>
        <end position="147"/>
    </location>
</feature>
<feature type="domain" description="ParB-like N-terminal" evidence="2">
    <location>
        <begin position="34"/>
        <end position="137"/>
    </location>
</feature>
<evidence type="ECO:0000313" key="4">
    <source>
        <dbReference type="Proteomes" id="UP000328092"/>
    </source>
</evidence>
<dbReference type="GO" id="GO:0007059">
    <property type="term" value="P:chromosome segregation"/>
    <property type="evidence" value="ECO:0007669"/>
    <property type="project" value="TreeGrafter"/>
</dbReference>
<proteinExistence type="predicted"/>
<dbReference type="Proteomes" id="UP000328092">
    <property type="component" value="Unassembled WGS sequence"/>
</dbReference>
<name>A0A508T6L1_9BRAD</name>
<reference evidence="3" key="1">
    <citation type="submission" date="2019-02" db="EMBL/GenBank/DDBJ databases">
        <authorList>
            <person name="Pothier F.J."/>
        </authorList>
    </citation>
    <scope>NUCLEOTIDE SEQUENCE</scope>
    <source>
        <strain evidence="3">CI-1B</strain>
    </source>
</reference>
<organism evidence="3 4">
    <name type="scientific">Bradyrhizobium ivorense</name>
    <dbReference type="NCBI Taxonomy" id="2511166"/>
    <lineage>
        <taxon>Bacteria</taxon>
        <taxon>Pseudomonadati</taxon>
        <taxon>Pseudomonadota</taxon>
        <taxon>Alphaproteobacteria</taxon>
        <taxon>Hyphomicrobiales</taxon>
        <taxon>Nitrobacteraceae</taxon>
        <taxon>Bradyrhizobium</taxon>
    </lineage>
</organism>
<dbReference type="Pfam" id="PF02195">
    <property type="entry name" value="ParB_N"/>
    <property type="match status" value="1"/>
</dbReference>
<dbReference type="InterPro" id="IPR003115">
    <property type="entry name" value="ParB_N"/>
</dbReference>
<dbReference type="GO" id="GO:0005694">
    <property type="term" value="C:chromosome"/>
    <property type="evidence" value="ECO:0007669"/>
    <property type="project" value="TreeGrafter"/>
</dbReference>
<keyword evidence="4" id="KW-1185">Reference proteome</keyword>
<dbReference type="InterPro" id="IPR050336">
    <property type="entry name" value="Chromosome_partition/occlusion"/>
</dbReference>
<dbReference type="PANTHER" id="PTHR33375:SF7">
    <property type="entry name" value="CHROMOSOME 2-PARTITIONING PROTEIN PARB-RELATED"/>
    <property type="match status" value="1"/>
</dbReference>
<evidence type="ECO:0000259" key="2">
    <source>
        <dbReference type="SMART" id="SM00470"/>
    </source>
</evidence>
<sequence>MFSDELRTESEAPGTRRREAPMTKVDKITLSPSRDIPFNKLVLSQSNMRRVKAGISIEQLAESIAQRSLLQSLNVRAVVDAEGNATGMYEVPAGGRRYRALELLVKQKRMAKTQPVPCVVLGAGSANREHGSRSKLRNRRGWRANSP</sequence>
<dbReference type="CDD" id="cd16406">
    <property type="entry name" value="ParB_N_like"/>
    <property type="match status" value="1"/>
</dbReference>
<feature type="region of interest" description="Disordered" evidence="1">
    <location>
        <begin position="126"/>
        <end position="147"/>
    </location>
</feature>
<dbReference type="FunFam" id="3.90.1530.30:FF:000002">
    <property type="entry name" value="Chromosome partitioning protein ParB"/>
    <property type="match status" value="1"/>
</dbReference>
<evidence type="ECO:0000256" key="1">
    <source>
        <dbReference type="SAM" id="MobiDB-lite"/>
    </source>
</evidence>
<protein>
    <recommendedName>
        <fullName evidence="2">ParB-like N-terminal domain-containing protein</fullName>
    </recommendedName>
</protein>
<dbReference type="AlphaFoldDB" id="A0A508T6L1"/>